<dbReference type="EMBL" id="KX008963">
    <property type="protein sequence ID" value="AOM63447.1"/>
    <property type="molecule type" value="Genomic_DNA"/>
</dbReference>
<organism evidence="3 4">
    <name type="scientific">Heterosigma akashiwo virus 01</name>
    <name type="common">HaV01</name>
    <dbReference type="NCBI Taxonomy" id="97195"/>
    <lineage>
        <taxon>Viruses</taxon>
        <taxon>Varidnaviria</taxon>
        <taxon>Bamfordvirae</taxon>
        <taxon>Nucleocytoviricota</taxon>
        <taxon>Megaviricetes</taxon>
        <taxon>Algavirales</taxon>
        <taxon>Phycodnaviridae</taxon>
        <taxon>Raphidovirus</taxon>
        <taxon>Raphidovirus japonicum</taxon>
    </lineage>
</organism>
<name>A0A1C9C585_HAV01</name>
<reference evidence="3 4" key="1">
    <citation type="submission" date="2016-03" db="EMBL/GenBank/DDBJ databases">
        <title>Genome sequences of a Phycodnavirus, Heterosigma akashiwo virus strain 53.</title>
        <authorList>
            <person name="Ueki S."/>
            <person name="Ogura Y."/>
            <person name="Hayashi T."/>
        </authorList>
    </citation>
    <scope>NUCLEOTIDE SEQUENCE [LARGE SCALE GENOMIC DNA]</scope>
    <source>
        <strain evidence="3">HaV53</strain>
    </source>
</reference>
<dbReference type="Proteomes" id="UP000232488">
    <property type="component" value="Segment"/>
</dbReference>
<dbReference type="RefSeq" id="YP_009507513.1">
    <property type="nucleotide sequence ID" value="NC_038553.1"/>
</dbReference>
<keyword evidence="1" id="KW-0238">DNA-binding</keyword>
<dbReference type="SUPFAM" id="SSF53041">
    <property type="entry name" value="Resolvase-like"/>
    <property type="match status" value="1"/>
</dbReference>
<dbReference type="PANTHER" id="PTHR36172:SF1">
    <property type="entry name" value="RESOLVASE-RELATED"/>
    <property type="match status" value="1"/>
</dbReference>
<dbReference type="GO" id="GO:0003677">
    <property type="term" value="F:DNA binding"/>
    <property type="evidence" value="ECO:0007669"/>
    <property type="project" value="UniProtKB-KW"/>
</dbReference>
<proteinExistence type="predicted"/>
<protein>
    <recommendedName>
        <fullName evidence="5">Resolvase/invertase-type recombinase catalytic domain-containing protein</fullName>
    </recommendedName>
</protein>
<evidence type="ECO:0000256" key="1">
    <source>
        <dbReference type="ARBA" id="ARBA00023125"/>
    </source>
</evidence>
<dbReference type="KEGG" id="vg:37618497"/>
<dbReference type="InterPro" id="IPR036162">
    <property type="entry name" value="Resolvase-like_N_sf"/>
</dbReference>
<dbReference type="Gene3D" id="1.10.287.2170">
    <property type="match status" value="1"/>
</dbReference>
<sequence>MESAMRGDLEELVVAYKDRLCRFGYELIELIVGRYGGRIVVLDEKTFESEETELANDLLSIIHVFSCKQLGKKRYKKSKSKNLSNTNST</sequence>
<dbReference type="PANTHER" id="PTHR36172">
    <property type="match status" value="1"/>
</dbReference>
<dbReference type="GeneID" id="37618497"/>
<evidence type="ECO:0000256" key="2">
    <source>
        <dbReference type="ARBA" id="ARBA00023172"/>
    </source>
</evidence>
<keyword evidence="2" id="KW-0233">DNA recombination</keyword>
<dbReference type="OrthoDB" id="29063at10239"/>
<dbReference type="InterPro" id="IPR051491">
    <property type="entry name" value="Recombinase/Transposase-rel"/>
</dbReference>
<evidence type="ECO:0000313" key="4">
    <source>
        <dbReference type="Proteomes" id="UP000232488"/>
    </source>
</evidence>
<organismHost>
    <name type="scientific">Heterosigma akashiwo</name>
    <name type="common">Chromophytic alga</name>
    <name type="synonym">Heterosigma carterae</name>
    <dbReference type="NCBI Taxonomy" id="2829"/>
</organismHost>
<dbReference type="GO" id="GO:0000150">
    <property type="term" value="F:DNA strand exchange activity"/>
    <property type="evidence" value="ECO:0007669"/>
    <property type="project" value="InterPro"/>
</dbReference>
<evidence type="ECO:0000313" key="3">
    <source>
        <dbReference type="EMBL" id="AOM63447.1"/>
    </source>
</evidence>
<evidence type="ECO:0008006" key="5">
    <source>
        <dbReference type="Google" id="ProtNLM"/>
    </source>
</evidence>
<gene>
    <name evidence="3" type="primary">HaV53_ORF116</name>
</gene>
<keyword evidence="4" id="KW-1185">Reference proteome</keyword>
<accession>A0A1C9C585</accession>